<reference evidence="14" key="1">
    <citation type="submission" date="2021-12" db="EMBL/GenBank/DDBJ databases">
        <title>Convergent genome expansion in fungi linked to evolution of root-endophyte symbiosis.</title>
        <authorList>
            <consortium name="DOE Joint Genome Institute"/>
            <person name="Ke Y.-H."/>
            <person name="Bonito G."/>
            <person name="Liao H.-L."/>
            <person name="Looney B."/>
            <person name="Rojas-Flechas A."/>
            <person name="Nash J."/>
            <person name="Hameed K."/>
            <person name="Schadt C."/>
            <person name="Martin F."/>
            <person name="Crous P.W."/>
            <person name="Miettinen O."/>
            <person name="Magnuson J.K."/>
            <person name="Labbe J."/>
            <person name="Jacobson D."/>
            <person name="Doktycz M.J."/>
            <person name="Veneault-Fourrey C."/>
            <person name="Kuo A."/>
            <person name="Mondo S."/>
            <person name="Calhoun S."/>
            <person name="Riley R."/>
            <person name="Ohm R."/>
            <person name="LaButti K."/>
            <person name="Andreopoulos B."/>
            <person name="Pangilinan J."/>
            <person name="Nolan M."/>
            <person name="Tritt A."/>
            <person name="Clum A."/>
            <person name="Lipzen A."/>
            <person name="Daum C."/>
            <person name="Barry K."/>
            <person name="Grigoriev I.V."/>
            <person name="Vilgalys R."/>
        </authorList>
    </citation>
    <scope>NUCLEOTIDE SEQUENCE</scope>
    <source>
        <strain evidence="14">PMI_201</strain>
    </source>
</reference>
<dbReference type="InterPro" id="IPR011527">
    <property type="entry name" value="ABC1_TM_dom"/>
</dbReference>
<dbReference type="SUPFAM" id="SSF52540">
    <property type="entry name" value="P-loop containing nucleoside triphosphate hydrolases"/>
    <property type="match status" value="2"/>
</dbReference>
<dbReference type="GO" id="GO:0140359">
    <property type="term" value="F:ABC-type transporter activity"/>
    <property type="evidence" value="ECO:0007669"/>
    <property type="project" value="InterPro"/>
</dbReference>
<comment type="caution">
    <text evidence="14">The sequence shown here is derived from an EMBL/GenBank/DDBJ whole genome shotgun (WGS) entry which is preliminary data.</text>
</comment>
<evidence type="ECO:0000256" key="6">
    <source>
        <dbReference type="ARBA" id="ARBA00022741"/>
    </source>
</evidence>
<dbReference type="InterPro" id="IPR044726">
    <property type="entry name" value="ABCC_6TM_D2"/>
</dbReference>
<evidence type="ECO:0000256" key="7">
    <source>
        <dbReference type="ARBA" id="ARBA00022840"/>
    </source>
</evidence>
<keyword evidence="10" id="KW-0325">Glycoprotein</keyword>
<feature type="domain" description="ABC transporter" evidence="12">
    <location>
        <begin position="1189"/>
        <end position="1432"/>
    </location>
</feature>
<feature type="transmembrane region" description="Helical" evidence="11">
    <location>
        <begin position="917"/>
        <end position="941"/>
    </location>
</feature>
<keyword evidence="5 11" id="KW-0812">Transmembrane</keyword>
<dbReference type="InterPro" id="IPR036640">
    <property type="entry name" value="ABC1_TM_sf"/>
</dbReference>
<dbReference type="Proteomes" id="UP001201262">
    <property type="component" value="Unassembled WGS sequence"/>
</dbReference>
<feature type="transmembrane region" description="Helical" evidence="11">
    <location>
        <begin position="177"/>
        <end position="193"/>
    </location>
</feature>
<keyword evidence="4" id="KW-1003">Cell membrane</keyword>
<feature type="transmembrane region" description="Helical" evidence="11">
    <location>
        <begin position="863"/>
        <end position="884"/>
    </location>
</feature>
<comment type="subcellular location">
    <subcellularLocation>
        <location evidence="1">Cell membrane</location>
        <topology evidence="1">Multi-pass membrane protein</topology>
    </subcellularLocation>
</comment>
<dbReference type="SUPFAM" id="SSF90123">
    <property type="entry name" value="ABC transporter transmembrane region"/>
    <property type="match status" value="2"/>
</dbReference>
<evidence type="ECO:0000259" key="12">
    <source>
        <dbReference type="PROSITE" id="PS50893"/>
    </source>
</evidence>
<dbReference type="GO" id="GO:0005886">
    <property type="term" value="C:plasma membrane"/>
    <property type="evidence" value="ECO:0007669"/>
    <property type="project" value="UniProtKB-SubCell"/>
</dbReference>
<feature type="transmembrane region" description="Helical" evidence="11">
    <location>
        <begin position="236"/>
        <end position="264"/>
    </location>
</feature>
<dbReference type="Gene3D" id="3.40.50.300">
    <property type="entry name" value="P-loop containing nucleotide triphosphate hydrolases"/>
    <property type="match status" value="2"/>
</dbReference>
<feature type="transmembrane region" description="Helical" evidence="11">
    <location>
        <begin position="1014"/>
        <end position="1033"/>
    </location>
</feature>
<feature type="transmembrane region" description="Helical" evidence="11">
    <location>
        <begin position="1098"/>
        <end position="1121"/>
    </location>
</feature>
<evidence type="ECO:0000256" key="1">
    <source>
        <dbReference type="ARBA" id="ARBA00004651"/>
    </source>
</evidence>
<feature type="domain" description="ABC transporter" evidence="12">
    <location>
        <begin position="583"/>
        <end position="810"/>
    </location>
</feature>
<keyword evidence="3" id="KW-0813">Transport</keyword>
<feature type="transmembrane region" description="Helical" evidence="11">
    <location>
        <begin position="35"/>
        <end position="54"/>
    </location>
</feature>
<keyword evidence="6" id="KW-0547">Nucleotide-binding</keyword>
<dbReference type="InterPro" id="IPR017871">
    <property type="entry name" value="ABC_transporter-like_CS"/>
</dbReference>
<proteinExistence type="inferred from homology"/>
<dbReference type="GO" id="GO:0005524">
    <property type="term" value="F:ATP binding"/>
    <property type="evidence" value="ECO:0007669"/>
    <property type="project" value="UniProtKB-KW"/>
</dbReference>
<dbReference type="InterPro" id="IPR003593">
    <property type="entry name" value="AAA+_ATPase"/>
</dbReference>
<keyword evidence="7" id="KW-0067">ATP-binding</keyword>
<evidence type="ECO:0000256" key="8">
    <source>
        <dbReference type="ARBA" id="ARBA00022989"/>
    </source>
</evidence>
<dbReference type="PROSITE" id="PS50893">
    <property type="entry name" value="ABC_TRANSPORTER_2"/>
    <property type="match status" value="2"/>
</dbReference>
<dbReference type="Pfam" id="PF00664">
    <property type="entry name" value="ABC_membrane"/>
    <property type="match status" value="1"/>
</dbReference>
<name>A0AAD4Q2L4_9EURO</name>
<feature type="domain" description="ABC transmembrane type-1" evidence="13">
    <location>
        <begin position="256"/>
        <end position="381"/>
    </location>
</feature>
<keyword evidence="15" id="KW-1185">Reference proteome</keyword>
<dbReference type="GO" id="GO:0016887">
    <property type="term" value="F:ATP hydrolysis activity"/>
    <property type="evidence" value="ECO:0007669"/>
    <property type="project" value="InterPro"/>
</dbReference>
<evidence type="ECO:0000313" key="15">
    <source>
        <dbReference type="Proteomes" id="UP001201262"/>
    </source>
</evidence>
<evidence type="ECO:0000256" key="2">
    <source>
        <dbReference type="ARBA" id="ARBA00009726"/>
    </source>
</evidence>
<dbReference type="FunFam" id="3.40.50.300:FF:002145">
    <property type="entry name" value="ABC transporter (MsbA subfamily)"/>
    <property type="match status" value="1"/>
</dbReference>
<keyword evidence="9 11" id="KW-0472">Membrane</keyword>
<feature type="domain" description="ABC transmembrane type-1" evidence="13">
    <location>
        <begin position="879"/>
        <end position="1156"/>
    </location>
</feature>
<protein>
    <submittedName>
        <fullName evidence="14">Multidrug resistance protein</fullName>
    </submittedName>
</protein>
<evidence type="ECO:0000256" key="10">
    <source>
        <dbReference type="ARBA" id="ARBA00023180"/>
    </source>
</evidence>
<dbReference type="CDD" id="cd18580">
    <property type="entry name" value="ABC_6TM_ABCC_D2"/>
    <property type="match status" value="1"/>
</dbReference>
<evidence type="ECO:0000259" key="13">
    <source>
        <dbReference type="PROSITE" id="PS50929"/>
    </source>
</evidence>
<accession>A0AAD4Q2L4</accession>
<dbReference type="GeneID" id="70241121"/>
<organism evidence="14 15">
    <name type="scientific">Talaromyces proteolyticus</name>
    <dbReference type="NCBI Taxonomy" id="1131652"/>
    <lineage>
        <taxon>Eukaryota</taxon>
        <taxon>Fungi</taxon>
        <taxon>Dikarya</taxon>
        <taxon>Ascomycota</taxon>
        <taxon>Pezizomycotina</taxon>
        <taxon>Eurotiomycetes</taxon>
        <taxon>Eurotiomycetidae</taxon>
        <taxon>Eurotiales</taxon>
        <taxon>Trichocomaceae</taxon>
        <taxon>Talaromyces</taxon>
        <taxon>Talaromyces sect. Bacilispori</taxon>
    </lineage>
</organism>
<dbReference type="Pfam" id="PF00005">
    <property type="entry name" value="ABC_tran"/>
    <property type="match status" value="2"/>
</dbReference>
<evidence type="ECO:0000256" key="3">
    <source>
        <dbReference type="ARBA" id="ARBA00022448"/>
    </source>
</evidence>
<feature type="transmembrane region" description="Helical" evidence="11">
    <location>
        <begin position="284"/>
        <end position="308"/>
    </location>
</feature>
<keyword evidence="8 11" id="KW-1133">Transmembrane helix</keyword>
<dbReference type="EMBL" id="JAJTJA010000004">
    <property type="protein sequence ID" value="KAH8700537.1"/>
    <property type="molecule type" value="Genomic_DNA"/>
</dbReference>
<evidence type="ECO:0000256" key="4">
    <source>
        <dbReference type="ARBA" id="ARBA00022475"/>
    </source>
</evidence>
<gene>
    <name evidence="14" type="ORF">BGW36DRAFT_291345</name>
</gene>
<evidence type="ECO:0000313" key="14">
    <source>
        <dbReference type="EMBL" id="KAH8700537.1"/>
    </source>
</evidence>
<sequence>MNISNTVFCHDASFGPTVYSKDCHRVDFSLLFEDAIFAILPTTFFLLVSPIRFIQLYRRAPKARCSSTTRHLTKSVCEISPSLDFASAVAVGLLSYCEQVKSARPAPLITTFLSLTSLLDGARTRTEWLISGSSSTIPSIFSASLATKVLLLLLESLSKGHDLLQPLNRNYTTEETAGIFSLSCFAWIIPLVIKGYRHHLSIDDLYPVNHDIAAATVAAQLKNAWQSSKKNKSYSLFLATARALWVPLCLPMIPQFFLVAFNLMQPLLINNAVDFVENPRDKPAVFGYGLIGAMGLTYLGIAIATAWYQYLTAKTLAKIRAALIGLTYQSMLEMNQSVDSMISSSVVSLINVDVDRIINALQWVIGIAPDAIQVGLAVWLLQIHLGAICVAPVLVVLGHIRSCIWSNWQTRPAQATIVDAGNRDQNGGDIGSAGFNEGKEELRISKRFRQVQISNIIVGNSPRLLSPIITFIAFGIVVKTSGNKTPDTATIFSALSLLSILIDPVNELVAIGPNLAMALDCFNRIQEYVTQEKRVDYRDFSCYRDDNNSTDANPAPKRKNEIGAKGAAALSTLEEEPTAGTEIQLINVDVGWARKTLTLQNLSLTIDPLSLNIVIGDVGSGKSTFLKLLLGEVMILKGSVRLGTDEIAYCDQTAFVRNQSIRENIVGPLNYDSEWYSTCIKACALDVDIQTMPQMDSTVVGSKGIALSGGQKQRITLARAAYARKKIILLDDVLAGLDAITERHCFHNLLGENGIFRRHTATVIYVTHSVKWLPYADKIIALGPKGNLQQMGTYQELVSKAGYVQDLKLKTSDHVPESEISLTKDQIDQHEFRQEQTDKAVGLVNETEDQDQNNSIRSNPSSILFYIGSMGWIRFLSFVLLVGVEVATNAMQSIWLSWWTDANQKHPNSNLGRWMGVYAAFGLLSLCFLGMSGAYLLILIIPKSSNRLHWNVLRCTMMAPITFFSKKNTGSILNLFSQDMTLIDMQLPIALILATGSFGNSISGVVLTSVATSYMAISIPFLVITLCCLQRVYLQTSRQIRALDLEAKSPLLEHFLESLEGSMSIHAFSWTHHLISENFHRLDQSQKPFYLLLCIQRWLGFVLNCIIVILAIVLMAVTVALRDRINPGLLGVAMVSVVNLGQTLSSFITYWTTLETSLTAISRIKRYINETPSEELKQLPQDWPSELSIEFQHVSVSFHPTGKSVLTDINLSIPSGQCIAICGRSGSGKSTLIACLAGLLRPNQGCIRIGQHVISNSSQQEICQRLITAITQEAWFMPRGCDDTVRDNLDPFGQVQNDEEIYRVLEKTGLREQIDRMGGLQARLKQDGDGMLSMGQTQLFCLARAMLSRRSGKILIMDEAMSSVDYKTETTILSLLRTEFAGWTIIAIVHRLRFIPKYFDRVLVLHQGRVVECDTPQCLLADSSSFLRKMTEGEQLEHGGQE</sequence>
<dbReference type="InterPro" id="IPR003439">
    <property type="entry name" value="ABC_transporter-like_ATP-bd"/>
</dbReference>
<dbReference type="FunFam" id="1.20.1560.10:FF:000066">
    <property type="entry name" value="ABC multidrug transporter (Eurofung)"/>
    <property type="match status" value="1"/>
</dbReference>
<feature type="transmembrane region" description="Helical" evidence="11">
    <location>
        <begin position="985"/>
        <end position="1007"/>
    </location>
</feature>
<dbReference type="InterPro" id="IPR050173">
    <property type="entry name" value="ABC_transporter_C-like"/>
</dbReference>
<evidence type="ECO:0000256" key="11">
    <source>
        <dbReference type="SAM" id="Phobius"/>
    </source>
</evidence>
<dbReference type="RefSeq" id="XP_046074243.1">
    <property type="nucleotide sequence ID" value="XM_046210834.1"/>
</dbReference>
<dbReference type="Gene3D" id="1.20.1560.10">
    <property type="entry name" value="ABC transporter type 1, transmembrane domain"/>
    <property type="match status" value="3"/>
</dbReference>
<dbReference type="PROSITE" id="PS00211">
    <property type="entry name" value="ABC_TRANSPORTER_1"/>
    <property type="match status" value="1"/>
</dbReference>
<dbReference type="InterPro" id="IPR027417">
    <property type="entry name" value="P-loop_NTPase"/>
</dbReference>
<dbReference type="PANTHER" id="PTHR24223:SF399">
    <property type="entry name" value="ABC TRANSPORTER ATNG"/>
    <property type="match status" value="1"/>
</dbReference>
<evidence type="ECO:0000256" key="9">
    <source>
        <dbReference type="ARBA" id="ARBA00023136"/>
    </source>
</evidence>
<dbReference type="PANTHER" id="PTHR24223">
    <property type="entry name" value="ATP-BINDING CASSETTE SUB-FAMILY C"/>
    <property type="match status" value="1"/>
</dbReference>
<comment type="similarity">
    <text evidence="2">Belongs to the ABC transporter superfamily. ABCC family. Conjugate transporter (TC 3.A.1.208) subfamily.</text>
</comment>
<dbReference type="SMART" id="SM00382">
    <property type="entry name" value="AAA"/>
    <property type="match status" value="2"/>
</dbReference>
<evidence type="ECO:0000256" key="5">
    <source>
        <dbReference type="ARBA" id="ARBA00022692"/>
    </source>
</evidence>
<dbReference type="PROSITE" id="PS50929">
    <property type="entry name" value="ABC_TM1F"/>
    <property type="match status" value="2"/>
</dbReference>